<feature type="region of interest" description="Disordered" evidence="1">
    <location>
        <begin position="1"/>
        <end position="21"/>
    </location>
</feature>
<gene>
    <name evidence="2" type="ORF">IFO67_03175</name>
</gene>
<comment type="caution">
    <text evidence="2">The sequence shown here is derived from an EMBL/GenBank/DDBJ whole genome shotgun (WGS) entry which is preliminary data.</text>
</comment>
<evidence type="ECO:0000256" key="1">
    <source>
        <dbReference type="SAM" id="MobiDB-lite"/>
    </source>
</evidence>
<sequence>MQRTNDARRQAVRDEAERRGLTVEPHGRKAWRIHGKGLEIHTTDLATVELYELRPPKPGRPWRITHRGAG</sequence>
<dbReference type="EMBL" id="JACYTO010000001">
    <property type="protein sequence ID" value="MBD8501875.1"/>
    <property type="molecule type" value="Genomic_DNA"/>
</dbReference>
<dbReference type="RefSeq" id="WP_187716693.1">
    <property type="nucleotide sequence ID" value="NZ_JACTAH010000001.1"/>
</dbReference>
<protein>
    <submittedName>
        <fullName evidence="2">Uncharacterized protein</fullName>
    </submittedName>
</protein>
<keyword evidence="3" id="KW-1185">Reference proteome</keyword>
<accession>A0ABR9B8M3</accession>
<reference evidence="3" key="1">
    <citation type="submission" date="2023-07" db="EMBL/GenBank/DDBJ databases">
        <title>Thauera sp. CAU 1555 isolated from sand of Yaerae Beach.</title>
        <authorList>
            <person name="Kim W."/>
        </authorList>
    </citation>
    <scope>NUCLEOTIDE SEQUENCE [LARGE SCALE GENOMIC DNA]</scope>
    <source>
        <strain evidence="3">CAU 1555</strain>
    </source>
</reference>
<name>A0ABR9B8M3_9RHOO</name>
<evidence type="ECO:0000313" key="3">
    <source>
        <dbReference type="Proteomes" id="UP000603602"/>
    </source>
</evidence>
<proteinExistence type="predicted"/>
<dbReference type="Proteomes" id="UP000603602">
    <property type="component" value="Unassembled WGS sequence"/>
</dbReference>
<organism evidence="2 3">
    <name type="scientific">Thauera sedimentorum</name>
    <dbReference type="NCBI Taxonomy" id="2767595"/>
    <lineage>
        <taxon>Bacteria</taxon>
        <taxon>Pseudomonadati</taxon>
        <taxon>Pseudomonadota</taxon>
        <taxon>Betaproteobacteria</taxon>
        <taxon>Rhodocyclales</taxon>
        <taxon>Zoogloeaceae</taxon>
        <taxon>Thauera</taxon>
    </lineage>
</organism>
<evidence type="ECO:0000313" key="2">
    <source>
        <dbReference type="EMBL" id="MBD8501875.1"/>
    </source>
</evidence>